<accession>A0A2U1LCF1</accession>
<dbReference type="OrthoDB" id="10661156at2759"/>
<sequence>MNVDSTQRNNQDKGKSISHTMELDEEQDVLRMNMDMLNVFQGYLKAYNKTIHFIIFKLDYLDHGDQNVQCKACGAMLWLAESKRGATNSGNTDSFSICCGRGKVVLPVSLKQPPELLTKLLNGEHRRSNSNENGSSSTNRIIDRQLTKDLKTMLDRNNPLVKKYRMAGQQIAHGV</sequence>
<protein>
    <submittedName>
        <fullName evidence="2">Uncharacterized protein</fullName>
    </submittedName>
</protein>
<evidence type="ECO:0000313" key="2">
    <source>
        <dbReference type="EMBL" id="PWA46651.1"/>
    </source>
</evidence>
<dbReference type="EMBL" id="PKPP01010182">
    <property type="protein sequence ID" value="PWA46651.1"/>
    <property type="molecule type" value="Genomic_DNA"/>
</dbReference>
<dbReference type="Proteomes" id="UP000245207">
    <property type="component" value="Unassembled WGS sequence"/>
</dbReference>
<evidence type="ECO:0000256" key="1">
    <source>
        <dbReference type="SAM" id="MobiDB-lite"/>
    </source>
</evidence>
<feature type="region of interest" description="Disordered" evidence="1">
    <location>
        <begin position="1"/>
        <end position="21"/>
    </location>
</feature>
<organism evidence="2 3">
    <name type="scientific">Artemisia annua</name>
    <name type="common">Sweet wormwood</name>
    <dbReference type="NCBI Taxonomy" id="35608"/>
    <lineage>
        <taxon>Eukaryota</taxon>
        <taxon>Viridiplantae</taxon>
        <taxon>Streptophyta</taxon>
        <taxon>Embryophyta</taxon>
        <taxon>Tracheophyta</taxon>
        <taxon>Spermatophyta</taxon>
        <taxon>Magnoliopsida</taxon>
        <taxon>eudicotyledons</taxon>
        <taxon>Gunneridae</taxon>
        <taxon>Pentapetalae</taxon>
        <taxon>asterids</taxon>
        <taxon>campanulids</taxon>
        <taxon>Asterales</taxon>
        <taxon>Asteraceae</taxon>
        <taxon>Asteroideae</taxon>
        <taxon>Anthemideae</taxon>
        <taxon>Artemisiinae</taxon>
        <taxon>Artemisia</taxon>
    </lineage>
</organism>
<comment type="caution">
    <text evidence="2">The sequence shown here is derived from an EMBL/GenBank/DDBJ whole genome shotgun (WGS) entry which is preliminary data.</text>
</comment>
<name>A0A2U1LCF1_ARTAN</name>
<dbReference type="AlphaFoldDB" id="A0A2U1LCF1"/>
<keyword evidence="3" id="KW-1185">Reference proteome</keyword>
<gene>
    <name evidence="2" type="ORF">CTI12_AA504720</name>
</gene>
<reference evidence="2 3" key="1">
    <citation type="journal article" date="2018" name="Mol. Plant">
        <title>The genome of Artemisia annua provides insight into the evolution of Asteraceae family and artemisinin biosynthesis.</title>
        <authorList>
            <person name="Shen Q."/>
            <person name="Zhang L."/>
            <person name="Liao Z."/>
            <person name="Wang S."/>
            <person name="Yan T."/>
            <person name="Shi P."/>
            <person name="Liu M."/>
            <person name="Fu X."/>
            <person name="Pan Q."/>
            <person name="Wang Y."/>
            <person name="Lv Z."/>
            <person name="Lu X."/>
            <person name="Zhang F."/>
            <person name="Jiang W."/>
            <person name="Ma Y."/>
            <person name="Chen M."/>
            <person name="Hao X."/>
            <person name="Li L."/>
            <person name="Tang Y."/>
            <person name="Lv G."/>
            <person name="Zhou Y."/>
            <person name="Sun X."/>
            <person name="Brodelius P.E."/>
            <person name="Rose J.K.C."/>
            <person name="Tang K."/>
        </authorList>
    </citation>
    <scope>NUCLEOTIDE SEQUENCE [LARGE SCALE GENOMIC DNA]</scope>
    <source>
        <strain evidence="3">cv. Huhao1</strain>
        <tissue evidence="2">Leaf</tissue>
    </source>
</reference>
<proteinExistence type="predicted"/>
<evidence type="ECO:0000313" key="3">
    <source>
        <dbReference type="Proteomes" id="UP000245207"/>
    </source>
</evidence>